<organism evidence="5 6">
    <name type="scientific">Ruegeria meonggei</name>
    <dbReference type="NCBI Taxonomy" id="1446476"/>
    <lineage>
        <taxon>Bacteria</taxon>
        <taxon>Pseudomonadati</taxon>
        <taxon>Pseudomonadota</taxon>
        <taxon>Alphaproteobacteria</taxon>
        <taxon>Rhodobacterales</taxon>
        <taxon>Roseobacteraceae</taxon>
        <taxon>Ruegeria</taxon>
    </lineage>
</organism>
<dbReference type="OrthoDB" id="4964299at2"/>
<name>A0A1X6ZF78_9RHOB</name>
<dbReference type="AlphaFoldDB" id="A0A1X6ZF78"/>
<dbReference type="Pfam" id="PF00685">
    <property type="entry name" value="Sulfotransfer_1"/>
    <property type="match status" value="1"/>
</dbReference>
<keyword evidence="6" id="KW-1185">Reference proteome</keyword>
<evidence type="ECO:0000256" key="3">
    <source>
        <dbReference type="SAM" id="MobiDB-lite"/>
    </source>
</evidence>
<dbReference type="InterPro" id="IPR027417">
    <property type="entry name" value="P-loop_NTPase"/>
</dbReference>
<gene>
    <name evidence="5" type="ORF">RUM8411_02315</name>
</gene>
<comment type="similarity">
    <text evidence="1">Belongs to the sulfotransferase 1 family.</text>
</comment>
<dbReference type="Gene3D" id="3.40.50.300">
    <property type="entry name" value="P-loop containing nucleotide triphosphate hydrolases"/>
    <property type="match status" value="1"/>
</dbReference>
<evidence type="ECO:0000313" key="5">
    <source>
        <dbReference type="EMBL" id="SLN49420.1"/>
    </source>
</evidence>
<protein>
    <submittedName>
        <fullName evidence="5">Sulfotransferase domain protein</fullName>
    </submittedName>
</protein>
<dbReference type="EMBL" id="FWFP01000006">
    <property type="protein sequence ID" value="SLN49420.1"/>
    <property type="molecule type" value="Genomic_DNA"/>
</dbReference>
<dbReference type="PANTHER" id="PTHR11783">
    <property type="entry name" value="SULFOTRANSFERASE SULT"/>
    <property type="match status" value="1"/>
</dbReference>
<feature type="domain" description="Sulfotransferase" evidence="4">
    <location>
        <begin position="129"/>
        <end position="290"/>
    </location>
</feature>
<dbReference type="RefSeq" id="WP_085822844.1">
    <property type="nucleotide sequence ID" value="NZ_FWFP01000006.1"/>
</dbReference>
<feature type="compositionally biased region" description="Basic residues" evidence="3">
    <location>
        <begin position="1"/>
        <end position="15"/>
    </location>
</feature>
<dbReference type="Proteomes" id="UP000193778">
    <property type="component" value="Unassembled WGS sequence"/>
</dbReference>
<reference evidence="6" key="1">
    <citation type="submission" date="2017-03" db="EMBL/GenBank/DDBJ databases">
        <authorList>
            <person name="Rodrigo-Torres L."/>
            <person name="Arahal R.D."/>
            <person name="Lucena T."/>
        </authorList>
    </citation>
    <scope>NUCLEOTIDE SEQUENCE [LARGE SCALE GENOMIC DNA]</scope>
    <source>
        <strain evidence="6">CECT 8411</strain>
    </source>
</reference>
<evidence type="ECO:0000256" key="1">
    <source>
        <dbReference type="ARBA" id="ARBA00005771"/>
    </source>
</evidence>
<dbReference type="GO" id="GO:0008146">
    <property type="term" value="F:sulfotransferase activity"/>
    <property type="evidence" value="ECO:0007669"/>
    <property type="project" value="InterPro"/>
</dbReference>
<dbReference type="SUPFAM" id="SSF52540">
    <property type="entry name" value="P-loop containing nucleoside triphosphate hydrolases"/>
    <property type="match status" value="1"/>
</dbReference>
<dbReference type="InterPro" id="IPR000863">
    <property type="entry name" value="Sulfotransferase_dom"/>
</dbReference>
<evidence type="ECO:0000313" key="6">
    <source>
        <dbReference type="Proteomes" id="UP000193778"/>
    </source>
</evidence>
<evidence type="ECO:0000256" key="2">
    <source>
        <dbReference type="ARBA" id="ARBA00022679"/>
    </source>
</evidence>
<proteinExistence type="inferred from homology"/>
<sequence>MNKLHKLVHSAKRAFKKAEPRPKPDLFETEKRRILACQTQSNDLCSALFFTMHKCASNFSTTLLIELAKQSPYKSINYEAAYWDLGNQVDQTTTPDHEFMLRHNEMLFSHFGEIYGPLRQPLDFPGREKFRNIFFLRDPRDVLVSMFYSFGYTHPEPLHHEERIRFLKTREEIVAQGIDAYVLKETEGQLLPRLLEYNRLLQSSETSLVLKYDEFATQTELFLKRVTDYLQIDLSAESVERLAQMASPLRQGDAVLEHKRSGKSGQWKDELKPETAKIMNAKFKPALDLWGF</sequence>
<evidence type="ECO:0000259" key="4">
    <source>
        <dbReference type="Pfam" id="PF00685"/>
    </source>
</evidence>
<feature type="region of interest" description="Disordered" evidence="3">
    <location>
        <begin position="1"/>
        <end position="21"/>
    </location>
</feature>
<accession>A0A1X6ZF78</accession>
<keyword evidence="2 5" id="KW-0808">Transferase</keyword>